<proteinExistence type="predicted"/>
<dbReference type="PANTHER" id="PTHR10044">
    <property type="entry name" value="INHIBITOR OF APOPTOSIS"/>
    <property type="match status" value="1"/>
</dbReference>
<dbReference type="GO" id="GO:0006915">
    <property type="term" value="P:apoptotic process"/>
    <property type="evidence" value="ECO:0007669"/>
    <property type="project" value="UniProtKB-KW"/>
</dbReference>
<protein>
    <submittedName>
        <fullName evidence="3">Uncharacterized protein</fullName>
    </submittedName>
</protein>
<keyword evidence="4" id="KW-1185">Reference proteome</keyword>
<dbReference type="Pfam" id="PF00653">
    <property type="entry name" value="BIR"/>
    <property type="match status" value="1"/>
</dbReference>
<accession>A0ABD3X650</accession>
<evidence type="ECO:0000256" key="1">
    <source>
        <dbReference type="ARBA" id="ARBA00022703"/>
    </source>
</evidence>
<dbReference type="CDD" id="cd00022">
    <property type="entry name" value="BIR"/>
    <property type="match status" value="1"/>
</dbReference>
<dbReference type="InterPro" id="IPR050784">
    <property type="entry name" value="IAP"/>
</dbReference>
<dbReference type="FunFam" id="1.10.1170.10:FF:000003">
    <property type="entry name" value="E3 ubiquitin-protein ligase XIAP"/>
    <property type="match status" value="1"/>
</dbReference>
<name>A0ABD3X650_SINWO</name>
<dbReference type="SUPFAM" id="SSF57924">
    <property type="entry name" value="Inhibitor of apoptosis (IAP) repeat"/>
    <property type="match status" value="1"/>
</dbReference>
<dbReference type="InterPro" id="IPR013083">
    <property type="entry name" value="Znf_RING/FYVE/PHD"/>
</dbReference>
<evidence type="ECO:0000313" key="3">
    <source>
        <dbReference type="EMBL" id="KAL3881724.1"/>
    </source>
</evidence>
<gene>
    <name evidence="3" type="ORF">ACJMK2_028123</name>
</gene>
<dbReference type="InterPro" id="IPR001370">
    <property type="entry name" value="BIR_rpt"/>
</dbReference>
<dbReference type="Proteomes" id="UP001634394">
    <property type="component" value="Unassembled WGS sequence"/>
</dbReference>
<feature type="region of interest" description="Disordered" evidence="2">
    <location>
        <begin position="116"/>
        <end position="142"/>
    </location>
</feature>
<sequence length="427" mass="48550">MERCPIAIRNAEGPQSVISLQDAIAHMIRNPSDSITNQSLLAGNLLQSEENYDIPRDEPQNRSHSGGQQQQRRNTDEQQPSRRSDTQEQNRSESRDEGHQHSPERHELIRNELAENEVTSATNDDLQTDSTENPSNSDDLASLPSCTNFMVDSFCLSAGSRIRSPQYQTFSNRLGTFKNWPSHLTQTPRELAHAGFYSLGKADVVRCFACDGGLKNWEPEDDPWIEHARWFSNCDYLRHVKGDEFIQLVRLMDEESETEDDQPPVNDDEQTRYMQVLSLDDNQEPSVLDADCAQSVVQTGFSDIAVATAINDLYKQGKEEFGAQDILTVILDKEHEGTMPRQAEQSLSFTSRGMNVQQNEAVSAIPILQENDTLKRKVMCTECGEHERNVLFLPCKHHTVCENCSSHIYVCFTCFRRVRQKVKTYMS</sequence>
<evidence type="ECO:0000256" key="2">
    <source>
        <dbReference type="SAM" id="MobiDB-lite"/>
    </source>
</evidence>
<evidence type="ECO:0000313" key="4">
    <source>
        <dbReference type="Proteomes" id="UP001634394"/>
    </source>
</evidence>
<dbReference type="PANTHER" id="PTHR10044:SF139">
    <property type="entry name" value="DEATH-ASSOCIATED INHIBITOR OF APOPTOSIS 2"/>
    <property type="match status" value="1"/>
</dbReference>
<comment type="caution">
    <text evidence="3">The sequence shown here is derived from an EMBL/GenBank/DDBJ whole genome shotgun (WGS) entry which is preliminary data.</text>
</comment>
<dbReference type="Gene3D" id="1.10.1170.10">
    <property type="entry name" value="Inhibitor Of Apoptosis Protein (2mihbC-IAP-1), Chain A"/>
    <property type="match status" value="1"/>
</dbReference>
<dbReference type="EMBL" id="JBJQND010000003">
    <property type="protein sequence ID" value="KAL3881724.1"/>
    <property type="molecule type" value="Genomic_DNA"/>
</dbReference>
<dbReference type="Gene3D" id="3.30.40.10">
    <property type="entry name" value="Zinc/RING finger domain, C3HC4 (zinc finger)"/>
    <property type="match status" value="1"/>
</dbReference>
<dbReference type="AlphaFoldDB" id="A0ABD3X650"/>
<reference evidence="3 4" key="1">
    <citation type="submission" date="2024-11" db="EMBL/GenBank/DDBJ databases">
        <title>Chromosome-level genome assembly of the freshwater bivalve Anodonta woodiana.</title>
        <authorList>
            <person name="Chen X."/>
        </authorList>
    </citation>
    <scope>NUCLEOTIDE SEQUENCE [LARGE SCALE GENOMIC DNA]</scope>
    <source>
        <strain evidence="3">MN2024</strain>
        <tissue evidence="3">Gills</tissue>
    </source>
</reference>
<organism evidence="3 4">
    <name type="scientific">Sinanodonta woodiana</name>
    <name type="common">Chinese pond mussel</name>
    <name type="synonym">Anodonta woodiana</name>
    <dbReference type="NCBI Taxonomy" id="1069815"/>
    <lineage>
        <taxon>Eukaryota</taxon>
        <taxon>Metazoa</taxon>
        <taxon>Spiralia</taxon>
        <taxon>Lophotrochozoa</taxon>
        <taxon>Mollusca</taxon>
        <taxon>Bivalvia</taxon>
        <taxon>Autobranchia</taxon>
        <taxon>Heteroconchia</taxon>
        <taxon>Palaeoheterodonta</taxon>
        <taxon>Unionida</taxon>
        <taxon>Unionoidea</taxon>
        <taxon>Unionidae</taxon>
        <taxon>Unioninae</taxon>
        <taxon>Sinanodonta</taxon>
    </lineage>
</organism>
<dbReference type="SMART" id="SM00238">
    <property type="entry name" value="BIR"/>
    <property type="match status" value="1"/>
</dbReference>
<feature type="compositionally biased region" description="Low complexity" evidence="2">
    <location>
        <begin position="62"/>
        <end position="72"/>
    </location>
</feature>
<feature type="compositionally biased region" description="Basic and acidic residues" evidence="2">
    <location>
        <begin position="73"/>
        <end position="104"/>
    </location>
</feature>
<feature type="region of interest" description="Disordered" evidence="2">
    <location>
        <begin position="54"/>
        <end position="104"/>
    </location>
</feature>
<dbReference type="PROSITE" id="PS50143">
    <property type="entry name" value="BIR_REPEAT_2"/>
    <property type="match status" value="1"/>
</dbReference>
<keyword evidence="1" id="KW-0053">Apoptosis</keyword>
<dbReference type="Pfam" id="PF13920">
    <property type="entry name" value="zf-C3HC4_3"/>
    <property type="match status" value="1"/>
</dbReference>
<feature type="compositionally biased region" description="Polar residues" evidence="2">
    <location>
        <begin position="117"/>
        <end position="142"/>
    </location>
</feature>